<evidence type="ECO:0000313" key="12">
    <source>
        <dbReference type="EMBL" id="ORZ31851.1"/>
    </source>
</evidence>
<accession>A0A1Y2HD59</accession>
<dbReference type="PANTHER" id="PTHR47659:SF1">
    <property type="entry name" value="TRANSCRIPTION ACTIVATOR OF GLUCONEOGENESIS ERT1"/>
    <property type="match status" value="1"/>
</dbReference>
<dbReference type="AlphaFoldDB" id="A0A1Y2HD59"/>
<dbReference type="GO" id="GO:0006094">
    <property type="term" value="P:gluconeogenesis"/>
    <property type="evidence" value="ECO:0007669"/>
    <property type="project" value="UniProtKB-KW"/>
</dbReference>
<evidence type="ECO:0000256" key="7">
    <source>
        <dbReference type="ARBA" id="ARBA00023125"/>
    </source>
</evidence>
<evidence type="ECO:0000256" key="10">
    <source>
        <dbReference type="SAM" id="MobiDB-lite"/>
    </source>
</evidence>
<keyword evidence="3" id="KW-0312">Gluconeogenesis</keyword>
<evidence type="ECO:0000256" key="1">
    <source>
        <dbReference type="ARBA" id="ARBA00004123"/>
    </source>
</evidence>
<feature type="domain" description="Zn(2)-C6 fungal-type" evidence="11">
    <location>
        <begin position="56"/>
        <end position="87"/>
    </location>
</feature>
<evidence type="ECO:0000256" key="8">
    <source>
        <dbReference type="ARBA" id="ARBA00023163"/>
    </source>
</evidence>
<gene>
    <name evidence="12" type="ORF">BCR44DRAFT_1502496</name>
</gene>
<dbReference type="GO" id="GO:0008270">
    <property type="term" value="F:zinc ion binding"/>
    <property type="evidence" value="ECO:0007669"/>
    <property type="project" value="InterPro"/>
</dbReference>
<keyword evidence="8" id="KW-0804">Transcription</keyword>
<evidence type="ECO:0000256" key="3">
    <source>
        <dbReference type="ARBA" id="ARBA00022432"/>
    </source>
</evidence>
<keyword evidence="9" id="KW-0539">Nucleus</keyword>
<keyword evidence="7" id="KW-0238">DNA-binding</keyword>
<protein>
    <recommendedName>
        <fullName evidence="11">Zn(2)-C6 fungal-type domain-containing protein</fullName>
    </recommendedName>
</protein>
<name>A0A1Y2HD59_9FUNG</name>
<evidence type="ECO:0000256" key="4">
    <source>
        <dbReference type="ARBA" id="ARBA00022723"/>
    </source>
</evidence>
<keyword evidence="6" id="KW-0805">Transcription regulation</keyword>
<evidence type="ECO:0000259" key="11">
    <source>
        <dbReference type="PROSITE" id="PS50048"/>
    </source>
</evidence>
<evidence type="ECO:0000256" key="2">
    <source>
        <dbReference type="ARBA" id="ARBA00010855"/>
    </source>
</evidence>
<keyword evidence="4" id="KW-0479">Metal-binding</keyword>
<comment type="caution">
    <text evidence="12">The sequence shown here is derived from an EMBL/GenBank/DDBJ whole genome shotgun (WGS) entry which is preliminary data.</text>
</comment>
<dbReference type="OrthoDB" id="2538135at2759"/>
<organism evidence="12 13">
    <name type="scientific">Catenaria anguillulae PL171</name>
    <dbReference type="NCBI Taxonomy" id="765915"/>
    <lineage>
        <taxon>Eukaryota</taxon>
        <taxon>Fungi</taxon>
        <taxon>Fungi incertae sedis</taxon>
        <taxon>Blastocladiomycota</taxon>
        <taxon>Blastocladiomycetes</taxon>
        <taxon>Blastocladiales</taxon>
        <taxon>Catenariaceae</taxon>
        <taxon>Catenaria</taxon>
    </lineage>
</organism>
<dbReference type="GO" id="GO:0000981">
    <property type="term" value="F:DNA-binding transcription factor activity, RNA polymerase II-specific"/>
    <property type="evidence" value="ECO:0007669"/>
    <property type="project" value="InterPro"/>
</dbReference>
<dbReference type="STRING" id="765915.A0A1Y2HD59"/>
<evidence type="ECO:0000256" key="9">
    <source>
        <dbReference type="ARBA" id="ARBA00023242"/>
    </source>
</evidence>
<dbReference type="InterPro" id="IPR001138">
    <property type="entry name" value="Zn2Cys6_DnaBD"/>
</dbReference>
<dbReference type="PROSITE" id="PS50048">
    <property type="entry name" value="ZN2_CY6_FUNGAL_2"/>
    <property type="match status" value="1"/>
</dbReference>
<dbReference type="EMBL" id="MCFL01000054">
    <property type="protein sequence ID" value="ORZ31851.1"/>
    <property type="molecule type" value="Genomic_DNA"/>
</dbReference>
<dbReference type="InterPro" id="IPR056751">
    <property type="entry name" value="PAS_13"/>
</dbReference>
<dbReference type="Gene3D" id="4.10.240.10">
    <property type="entry name" value="Zn(2)-C6 fungal-type DNA-binding domain"/>
    <property type="match status" value="1"/>
</dbReference>
<dbReference type="Proteomes" id="UP000193411">
    <property type="component" value="Unassembled WGS sequence"/>
</dbReference>
<dbReference type="InterPro" id="IPR050335">
    <property type="entry name" value="ERT1_acuK_gluconeogen_tf"/>
</dbReference>
<feature type="compositionally biased region" description="Low complexity" evidence="10">
    <location>
        <begin position="8"/>
        <end position="45"/>
    </location>
</feature>
<reference evidence="12 13" key="1">
    <citation type="submission" date="2016-07" db="EMBL/GenBank/DDBJ databases">
        <title>Pervasive Adenine N6-methylation of Active Genes in Fungi.</title>
        <authorList>
            <consortium name="DOE Joint Genome Institute"/>
            <person name="Mondo S.J."/>
            <person name="Dannebaum R.O."/>
            <person name="Kuo R.C."/>
            <person name="Labutti K."/>
            <person name="Haridas S."/>
            <person name="Kuo A."/>
            <person name="Salamov A."/>
            <person name="Ahrendt S.R."/>
            <person name="Lipzen A."/>
            <person name="Sullivan W."/>
            <person name="Andreopoulos W.B."/>
            <person name="Clum A."/>
            <person name="Lindquist E."/>
            <person name="Daum C."/>
            <person name="Ramamoorthy G.K."/>
            <person name="Gryganskyi A."/>
            <person name="Culley D."/>
            <person name="Magnuson J.K."/>
            <person name="James T.Y."/>
            <person name="O'Malley M.A."/>
            <person name="Stajich J.E."/>
            <person name="Spatafora J.W."/>
            <person name="Visel A."/>
            <person name="Grigoriev I.V."/>
        </authorList>
    </citation>
    <scope>NUCLEOTIDE SEQUENCE [LARGE SCALE GENOMIC DNA]</scope>
    <source>
        <strain evidence="12 13">PL171</strain>
    </source>
</reference>
<dbReference type="PANTHER" id="PTHR47659">
    <property type="entry name" value="ZN(II)2CYS6 TRANSCRIPTION FACTOR (EUROFUNG)-RELATED"/>
    <property type="match status" value="1"/>
</dbReference>
<dbReference type="GO" id="GO:0009267">
    <property type="term" value="P:cellular response to starvation"/>
    <property type="evidence" value="ECO:0007669"/>
    <property type="project" value="TreeGrafter"/>
</dbReference>
<dbReference type="GO" id="GO:0005634">
    <property type="term" value="C:nucleus"/>
    <property type="evidence" value="ECO:0007669"/>
    <property type="project" value="UniProtKB-SubCell"/>
</dbReference>
<dbReference type="GO" id="GO:0000977">
    <property type="term" value="F:RNA polymerase II transcription regulatory region sequence-specific DNA binding"/>
    <property type="evidence" value="ECO:0007669"/>
    <property type="project" value="TreeGrafter"/>
</dbReference>
<keyword evidence="5" id="KW-0862">Zinc</keyword>
<feature type="region of interest" description="Disordered" evidence="10">
    <location>
        <begin position="1"/>
        <end position="50"/>
    </location>
</feature>
<comment type="similarity">
    <text evidence="2">Belongs to the ERT1/acuK family.</text>
</comment>
<dbReference type="CDD" id="cd00067">
    <property type="entry name" value="GAL4"/>
    <property type="match status" value="1"/>
</dbReference>
<dbReference type="SMART" id="SM00066">
    <property type="entry name" value="GAL4"/>
    <property type="match status" value="1"/>
</dbReference>
<dbReference type="InterPro" id="IPR036864">
    <property type="entry name" value="Zn2-C6_fun-type_DNA-bd_sf"/>
</dbReference>
<keyword evidence="13" id="KW-1185">Reference proteome</keyword>
<dbReference type="Pfam" id="PF24990">
    <property type="entry name" value="PAS_13"/>
    <property type="match status" value="2"/>
</dbReference>
<dbReference type="SUPFAM" id="SSF57701">
    <property type="entry name" value="Zn2/Cys6 DNA-binding domain"/>
    <property type="match status" value="1"/>
</dbReference>
<evidence type="ECO:0000256" key="5">
    <source>
        <dbReference type="ARBA" id="ARBA00022833"/>
    </source>
</evidence>
<comment type="subcellular location">
    <subcellularLocation>
        <location evidence="1">Nucleus</location>
    </subcellularLocation>
</comment>
<evidence type="ECO:0000313" key="13">
    <source>
        <dbReference type="Proteomes" id="UP000193411"/>
    </source>
</evidence>
<sequence>MTPDDSAHSLADASAAADSTDTLAHQSEPGSPSLSGTSTPNSNSTARPKRKKATRACNHCQKAHLTCDDARPCGRCVKRKLADTCMDGVRKKAKYLHDTPNELLHPGLYSGGQTIDPTQPILTLPLNVVQSGAAGLIHSAAASPALGPLGAANSASAASSNGQLPLNFTSEAVNLEYAILSNMLPQHQHQGGHLMDAALASQLVMSPHHTPTLGATLGAADHQAAAMHAAQAAAANTAAMQAAWQSHAMQLLGSSPTLGPVRRLTSPQAVYASVTQAYNYTEGYHNLIEYIKNTCEDLVFMEKCFQRTLLEYEKLISFSGTPTVVWRRTGEIALVGKEFSLLTQWTKDQIFSKKTYIWELFDNESAVTYWELFAAIAFDNSQSSVMTTTVVVSPSGALIPCTMCFTIKKDIFDIPLAIIGNFLPILS</sequence>
<proteinExistence type="inferred from homology"/>
<evidence type="ECO:0000256" key="6">
    <source>
        <dbReference type="ARBA" id="ARBA00023015"/>
    </source>
</evidence>